<dbReference type="Pfam" id="PF08447">
    <property type="entry name" value="PAS_3"/>
    <property type="match status" value="1"/>
</dbReference>
<feature type="domain" description="EAL" evidence="1">
    <location>
        <begin position="298"/>
        <end position="493"/>
    </location>
</feature>
<proteinExistence type="predicted"/>
<dbReference type="InterPro" id="IPR043128">
    <property type="entry name" value="Rev_trsase/Diguanyl_cyclase"/>
</dbReference>
<dbReference type="InterPro" id="IPR050706">
    <property type="entry name" value="Cyclic-di-GMP_PDE-like"/>
</dbReference>
<dbReference type="Pfam" id="PF00990">
    <property type="entry name" value="GGDEF"/>
    <property type="match status" value="1"/>
</dbReference>
<gene>
    <name evidence="2" type="ORF">ATY35_20820</name>
</gene>
<dbReference type="InterPro" id="IPR000160">
    <property type="entry name" value="GGDEF_dom"/>
</dbReference>
<dbReference type="PANTHER" id="PTHR33121">
    <property type="entry name" value="CYCLIC DI-GMP PHOSPHODIESTERASE PDEF"/>
    <property type="match status" value="1"/>
</dbReference>
<dbReference type="InterPro" id="IPR013655">
    <property type="entry name" value="PAS_fold_3"/>
</dbReference>
<sequence length="493" mass="56149">MKMDKQTLPQLLLSLLDTASEGLLFMGDDNVVQFYNSTFYQQFNRPSESPSLEDWLELVHPQDRTQLVKEVEFYQKYHTTSRVKTRYRVRNLSGRYLWIEVTGVRAEYNGGFAMVGSHKDVSDEVFLNQYLTHMANHDSETGLFNRHYFLQSFPRFKEKGWLFVCCLTQLQQFQRRVGNDASGTLSSTLVSTLDHVFSLKYGLYRISADVFVVQLDEELDAELVLELMNQIESEFQSQVQVKGCKVTITSRIGIGALPVSVINPENPLEQVFNLSEYTRLVNSPVSYTDDSQRNIDKHFEIQDALEQAIELHQIAIALQPIVEALSGNIISFEALARWNHPVLGHISPIEFIPIAEKQGHIHALGILVLTRACQYLATFDETYAARPLINVNVSAHQLLKEGFVDDVLDVVTQAGVSLSRIVLEVTESYLLDEDPTINRTLNVRHTHDFKLSIDDFGSGMSAVTSLFRLPLYQVKLDRALIHEAMRRDACLKL</sequence>
<keyword evidence="3" id="KW-1185">Reference proteome</keyword>
<accession>A0ABR5W8D7</accession>
<dbReference type="InterPro" id="IPR035965">
    <property type="entry name" value="PAS-like_dom_sf"/>
</dbReference>
<dbReference type="SUPFAM" id="SSF141868">
    <property type="entry name" value="EAL domain-like"/>
    <property type="match status" value="1"/>
</dbReference>
<dbReference type="PROSITE" id="PS50883">
    <property type="entry name" value="EAL"/>
    <property type="match status" value="1"/>
</dbReference>
<name>A0ABR5W8D7_9VIBR</name>
<dbReference type="InterPro" id="IPR035919">
    <property type="entry name" value="EAL_sf"/>
</dbReference>
<evidence type="ECO:0000259" key="1">
    <source>
        <dbReference type="PROSITE" id="PS50883"/>
    </source>
</evidence>
<evidence type="ECO:0000313" key="3">
    <source>
        <dbReference type="Proteomes" id="UP000075609"/>
    </source>
</evidence>
<organism evidence="2 3">
    <name type="scientific">Vibrio cidicii</name>
    <dbReference type="NCBI Taxonomy" id="1763883"/>
    <lineage>
        <taxon>Bacteria</taxon>
        <taxon>Pseudomonadati</taxon>
        <taxon>Pseudomonadota</taxon>
        <taxon>Gammaproteobacteria</taxon>
        <taxon>Vibrionales</taxon>
        <taxon>Vibrionaceae</taxon>
        <taxon>Vibrio</taxon>
    </lineage>
</organism>
<dbReference type="Gene3D" id="3.30.450.20">
    <property type="entry name" value="PAS domain"/>
    <property type="match status" value="1"/>
</dbReference>
<dbReference type="Gene3D" id="3.20.20.450">
    <property type="entry name" value="EAL domain"/>
    <property type="match status" value="1"/>
</dbReference>
<dbReference type="Pfam" id="PF00563">
    <property type="entry name" value="EAL"/>
    <property type="match status" value="1"/>
</dbReference>
<dbReference type="SUPFAM" id="SSF55073">
    <property type="entry name" value="Nucleotide cyclase"/>
    <property type="match status" value="1"/>
</dbReference>
<dbReference type="SUPFAM" id="SSF55785">
    <property type="entry name" value="PYP-like sensor domain (PAS domain)"/>
    <property type="match status" value="1"/>
</dbReference>
<reference evidence="2 3" key="1">
    <citation type="submission" date="2015-12" db="EMBL/GenBank/DDBJ databases">
        <authorList>
            <person name="Tarr C.L."/>
            <person name="Gladney L.M."/>
        </authorList>
    </citation>
    <scope>NUCLEOTIDE SEQUENCE [LARGE SCALE GENOMIC DNA]</scope>
    <source>
        <strain evidence="2 3">1048-83</strain>
    </source>
</reference>
<dbReference type="PANTHER" id="PTHR33121:SF79">
    <property type="entry name" value="CYCLIC DI-GMP PHOSPHODIESTERASE PDED-RELATED"/>
    <property type="match status" value="1"/>
</dbReference>
<dbReference type="CDD" id="cd01948">
    <property type="entry name" value="EAL"/>
    <property type="match status" value="1"/>
</dbReference>
<dbReference type="InterPro" id="IPR001633">
    <property type="entry name" value="EAL_dom"/>
</dbReference>
<dbReference type="EMBL" id="LOBP01000033">
    <property type="protein sequence ID" value="KYN90695.1"/>
    <property type="molecule type" value="Genomic_DNA"/>
</dbReference>
<comment type="caution">
    <text evidence="2">The sequence shown here is derived from an EMBL/GenBank/DDBJ whole genome shotgun (WGS) entry which is preliminary data.</text>
</comment>
<feature type="non-terminal residue" evidence="2">
    <location>
        <position position="493"/>
    </location>
</feature>
<dbReference type="InterPro" id="IPR029787">
    <property type="entry name" value="Nucleotide_cyclase"/>
</dbReference>
<dbReference type="SMART" id="SM00267">
    <property type="entry name" value="GGDEF"/>
    <property type="match status" value="1"/>
</dbReference>
<dbReference type="Gene3D" id="3.30.70.270">
    <property type="match status" value="1"/>
</dbReference>
<dbReference type="SMART" id="SM00052">
    <property type="entry name" value="EAL"/>
    <property type="match status" value="1"/>
</dbReference>
<protein>
    <recommendedName>
        <fullName evidence="1">EAL domain-containing protein</fullName>
    </recommendedName>
</protein>
<dbReference type="Proteomes" id="UP000075609">
    <property type="component" value="Unassembled WGS sequence"/>
</dbReference>
<evidence type="ECO:0000313" key="2">
    <source>
        <dbReference type="EMBL" id="KYN90695.1"/>
    </source>
</evidence>